<evidence type="ECO:0000256" key="1">
    <source>
        <dbReference type="SAM" id="MobiDB-lite"/>
    </source>
</evidence>
<feature type="region of interest" description="Disordered" evidence="1">
    <location>
        <begin position="266"/>
        <end position="285"/>
    </location>
</feature>
<dbReference type="AlphaFoldDB" id="A0A937FYD4"/>
<dbReference type="InterPro" id="IPR029016">
    <property type="entry name" value="GAF-like_dom_sf"/>
</dbReference>
<dbReference type="RefSeq" id="WP_202856773.1">
    <property type="nucleotide sequence ID" value="NZ_JAEUGD010000042.1"/>
</dbReference>
<feature type="transmembrane region" description="Helical" evidence="2">
    <location>
        <begin position="7"/>
        <end position="28"/>
    </location>
</feature>
<protein>
    <submittedName>
        <fullName evidence="4">GAF domain-containing protein</fullName>
    </submittedName>
</protein>
<keyword evidence="2" id="KW-0472">Membrane</keyword>
<evidence type="ECO:0000313" key="4">
    <source>
        <dbReference type="EMBL" id="MBL6447253.1"/>
    </source>
</evidence>
<reference evidence="4" key="1">
    <citation type="submission" date="2021-01" db="EMBL/GenBank/DDBJ databases">
        <title>Fulvivirga kasyanovii gen. nov., sp nov., a novel member of the phylum Bacteroidetes isolated from seawater in a mussel farm.</title>
        <authorList>
            <person name="Zhao L.-H."/>
            <person name="Wang Z.-J."/>
        </authorList>
    </citation>
    <scope>NUCLEOTIDE SEQUENCE</scope>
    <source>
        <strain evidence="4">29W222</strain>
    </source>
</reference>
<dbReference type="Pfam" id="PF13185">
    <property type="entry name" value="GAF_2"/>
    <property type="match status" value="1"/>
</dbReference>
<evidence type="ECO:0000259" key="3">
    <source>
        <dbReference type="Pfam" id="PF13185"/>
    </source>
</evidence>
<keyword evidence="2" id="KW-1133">Transmembrane helix</keyword>
<organism evidence="4 5">
    <name type="scientific">Fulvivirga marina</name>
    <dbReference type="NCBI Taxonomy" id="2494733"/>
    <lineage>
        <taxon>Bacteria</taxon>
        <taxon>Pseudomonadati</taxon>
        <taxon>Bacteroidota</taxon>
        <taxon>Cytophagia</taxon>
        <taxon>Cytophagales</taxon>
        <taxon>Fulvivirgaceae</taxon>
        <taxon>Fulvivirga</taxon>
    </lineage>
</organism>
<keyword evidence="5" id="KW-1185">Reference proteome</keyword>
<evidence type="ECO:0000313" key="5">
    <source>
        <dbReference type="Proteomes" id="UP000614216"/>
    </source>
</evidence>
<dbReference type="SUPFAM" id="SSF55781">
    <property type="entry name" value="GAF domain-like"/>
    <property type="match status" value="1"/>
</dbReference>
<dbReference type="Gene3D" id="3.30.450.40">
    <property type="match status" value="1"/>
</dbReference>
<dbReference type="Proteomes" id="UP000614216">
    <property type="component" value="Unassembled WGS sequence"/>
</dbReference>
<comment type="caution">
    <text evidence="4">The sequence shown here is derived from an EMBL/GenBank/DDBJ whole genome shotgun (WGS) entry which is preliminary data.</text>
</comment>
<accession>A0A937FYD4</accession>
<name>A0A937FYD4_9BACT</name>
<feature type="transmembrane region" description="Helical" evidence="2">
    <location>
        <begin position="48"/>
        <end position="71"/>
    </location>
</feature>
<sequence length="285" mass="30887">MKFEYRKLSIVLIAIYSACMIFTAYELFQLPDDLVYGSQVLSAGDLKATGFVFVKLYVVVGITMIVGMAALATSLNKKSSEVIYVEKKKSASEQSSKEDEENINSHTLDISAVKDIIASESDKDKLAKEILTHLCKHLDAGIGAFYTTSKEGDKRIVEMQASYALILGESETIKFEYGEGLVGQVALEEKTLIIDDIPEGYVKIVSGLGSATPTHLLVVPVKNGDSLYGVVEIASFTNLGKADAEMVAAAFKQLTQKLFGTAKTTKKTADTKEVKEGDLNKKGGE</sequence>
<keyword evidence="2" id="KW-0812">Transmembrane</keyword>
<dbReference type="InterPro" id="IPR003018">
    <property type="entry name" value="GAF"/>
</dbReference>
<dbReference type="EMBL" id="JAEUGD010000042">
    <property type="protein sequence ID" value="MBL6447253.1"/>
    <property type="molecule type" value="Genomic_DNA"/>
</dbReference>
<feature type="compositionally biased region" description="Basic and acidic residues" evidence="1">
    <location>
        <begin position="267"/>
        <end position="285"/>
    </location>
</feature>
<evidence type="ECO:0000256" key="2">
    <source>
        <dbReference type="SAM" id="Phobius"/>
    </source>
</evidence>
<gene>
    <name evidence="4" type="ORF">JMN32_13100</name>
</gene>
<proteinExistence type="predicted"/>
<feature type="domain" description="GAF" evidence="3">
    <location>
        <begin position="121"/>
        <end position="237"/>
    </location>
</feature>